<accession>A0A3E0L1I1</accession>
<name>A0A3E0L1I1_9CHRO</name>
<evidence type="ECO:0000313" key="2">
    <source>
        <dbReference type="EMBL" id="REJ41216.1"/>
    </source>
</evidence>
<evidence type="ECO:0000313" key="3">
    <source>
        <dbReference type="Proteomes" id="UP000256873"/>
    </source>
</evidence>
<feature type="compositionally biased region" description="Basic residues" evidence="1">
    <location>
        <begin position="7"/>
        <end position="30"/>
    </location>
</feature>
<organism evidence="2 3">
    <name type="scientific">Microcystis flos-aquae TF09</name>
    <dbReference type="NCBI Taxonomy" id="2060473"/>
    <lineage>
        <taxon>Bacteria</taxon>
        <taxon>Bacillati</taxon>
        <taxon>Cyanobacteriota</taxon>
        <taxon>Cyanophyceae</taxon>
        <taxon>Oscillatoriophycideae</taxon>
        <taxon>Chroococcales</taxon>
        <taxon>Microcystaceae</taxon>
        <taxon>Microcystis</taxon>
    </lineage>
</organism>
<gene>
    <name evidence="2" type="ORF">DWQ54_16320</name>
</gene>
<reference evidence="2 3" key="1">
    <citation type="submission" date="2017-10" db="EMBL/GenBank/DDBJ databases">
        <title>A large-scale comparative metagenomic study reveals the eutrophication-driven functional interactions in six Microcystis-epibionts communities.</title>
        <authorList>
            <person name="Li Q."/>
            <person name="Lin F."/>
        </authorList>
    </citation>
    <scope>NUCLEOTIDE SEQUENCE [LARGE SCALE GENOMIC DNA]</scope>
    <source>
        <strain evidence="2">TF09</strain>
    </source>
</reference>
<comment type="caution">
    <text evidence="2">The sequence shown here is derived from an EMBL/GenBank/DDBJ whole genome shotgun (WGS) entry which is preliminary data.</text>
</comment>
<proteinExistence type="predicted"/>
<evidence type="ECO:0000256" key="1">
    <source>
        <dbReference type="SAM" id="MobiDB-lite"/>
    </source>
</evidence>
<dbReference type="AlphaFoldDB" id="A0A3E0L1I1"/>
<feature type="region of interest" description="Disordered" evidence="1">
    <location>
        <begin position="1"/>
        <end position="46"/>
    </location>
</feature>
<sequence>MAEFRRQKAKGKRQKAKGKRQKAKGKRQKAKGSFILPTPHTPHPTSPTIVKKCYNYAVITAYHLDRRERQWL</sequence>
<dbReference type="EMBL" id="QQWC01000004">
    <property type="protein sequence ID" value="REJ41216.1"/>
    <property type="molecule type" value="Genomic_DNA"/>
</dbReference>
<protein>
    <submittedName>
        <fullName evidence="2">Uncharacterized protein</fullName>
    </submittedName>
</protein>
<dbReference type="Proteomes" id="UP000256873">
    <property type="component" value="Unassembled WGS sequence"/>
</dbReference>